<dbReference type="EMBL" id="JAAAPK010000010">
    <property type="protein sequence ID" value="NBC44355.1"/>
    <property type="molecule type" value="Genomic_DNA"/>
</dbReference>
<dbReference type="AlphaFoldDB" id="A0A7X5BUH7"/>
<protein>
    <submittedName>
        <fullName evidence="1">Uncharacterized protein</fullName>
    </submittedName>
</protein>
<dbReference type="Proteomes" id="UP000537825">
    <property type="component" value="Unassembled WGS sequence"/>
</dbReference>
<proteinExistence type="predicted"/>
<gene>
    <name evidence="1" type="ORF">GTZ93_31560</name>
</gene>
<sequence length="136" mass="14886">MAPPGPSGGCTVTVERDLNEALRASRVELDSEAGFEELLELVELTTGAKVIRTEESLHFLTLDQPGPEVIHSGTLGERGLAAWEAPRRDARGLTFYANLKRPDGADFVRMQVELSTRSLSIEVIDEGWFEIAAYLG</sequence>
<reference evidence="1 2" key="1">
    <citation type="submission" date="2020-01" db="EMBL/GenBank/DDBJ databases">
        <title>The draft genome sequence of Corallococcus exiguus DSM 14696.</title>
        <authorList>
            <person name="Zhang X."/>
            <person name="Zhu H."/>
        </authorList>
    </citation>
    <scope>NUCLEOTIDE SEQUENCE [LARGE SCALE GENOMIC DNA]</scope>
    <source>
        <strain evidence="1 2">DSM 14696</strain>
    </source>
</reference>
<accession>A0A7X5BUH7</accession>
<name>A0A7X5BUH7_9BACT</name>
<evidence type="ECO:0000313" key="1">
    <source>
        <dbReference type="EMBL" id="NBC44355.1"/>
    </source>
</evidence>
<organism evidence="1 2">
    <name type="scientific">Corallococcus exiguus</name>
    <dbReference type="NCBI Taxonomy" id="83462"/>
    <lineage>
        <taxon>Bacteria</taxon>
        <taxon>Pseudomonadati</taxon>
        <taxon>Myxococcota</taxon>
        <taxon>Myxococcia</taxon>
        <taxon>Myxococcales</taxon>
        <taxon>Cystobacterineae</taxon>
        <taxon>Myxococcaceae</taxon>
        <taxon>Corallococcus</taxon>
    </lineage>
</organism>
<evidence type="ECO:0000313" key="2">
    <source>
        <dbReference type="Proteomes" id="UP000537825"/>
    </source>
</evidence>
<keyword evidence="2" id="KW-1185">Reference proteome</keyword>
<comment type="caution">
    <text evidence="1">The sequence shown here is derived from an EMBL/GenBank/DDBJ whole genome shotgun (WGS) entry which is preliminary data.</text>
</comment>